<comment type="caution">
    <text evidence="1">The sequence shown here is derived from an EMBL/GenBank/DDBJ whole genome shotgun (WGS) entry which is preliminary data.</text>
</comment>
<reference evidence="1" key="1">
    <citation type="submission" date="2023-02" db="EMBL/GenBank/DDBJ databases">
        <title>Genome of toxic invasive species Heracleum sosnowskyi carries increased number of genes despite the absence of recent whole-genome duplications.</title>
        <authorList>
            <person name="Schelkunov M."/>
            <person name="Shtratnikova V."/>
            <person name="Makarenko M."/>
            <person name="Klepikova A."/>
            <person name="Omelchenko D."/>
            <person name="Novikova G."/>
            <person name="Obukhova E."/>
            <person name="Bogdanov V."/>
            <person name="Penin A."/>
            <person name="Logacheva M."/>
        </authorList>
    </citation>
    <scope>NUCLEOTIDE SEQUENCE</scope>
    <source>
        <strain evidence="1">Hsosn_3</strain>
        <tissue evidence="1">Leaf</tissue>
    </source>
</reference>
<dbReference type="Proteomes" id="UP001237642">
    <property type="component" value="Unassembled WGS sequence"/>
</dbReference>
<name>A0AAD8HDZ7_9APIA</name>
<accession>A0AAD8HDZ7</accession>
<evidence type="ECO:0000313" key="2">
    <source>
        <dbReference type="Proteomes" id="UP001237642"/>
    </source>
</evidence>
<gene>
    <name evidence="1" type="ORF">POM88_040369</name>
</gene>
<dbReference type="SUPFAM" id="SSF49599">
    <property type="entry name" value="TRAF domain-like"/>
    <property type="match status" value="1"/>
</dbReference>
<dbReference type="AlphaFoldDB" id="A0AAD8HDZ7"/>
<dbReference type="PANTHER" id="PTHR46632:SF16">
    <property type="entry name" value="E3 UBIQUITIN-PROTEIN LIGASE SINA-LIKE 10"/>
    <property type="match status" value="1"/>
</dbReference>
<dbReference type="PANTHER" id="PTHR46632">
    <property type="entry name" value="E3 UBIQUITIN-PROTEIN LIGASE SINA-LIKE 4"/>
    <property type="match status" value="1"/>
</dbReference>
<reference evidence="1" key="2">
    <citation type="submission" date="2023-05" db="EMBL/GenBank/DDBJ databases">
        <authorList>
            <person name="Schelkunov M.I."/>
        </authorList>
    </citation>
    <scope>NUCLEOTIDE SEQUENCE</scope>
    <source>
        <strain evidence="1">Hsosn_3</strain>
        <tissue evidence="1">Leaf</tissue>
    </source>
</reference>
<organism evidence="1 2">
    <name type="scientific">Heracleum sosnowskyi</name>
    <dbReference type="NCBI Taxonomy" id="360622"/>
    <lineage>
        <taxon>Eukaryota</taxon>
        <taxon>Viridiplantae</taxon>
        <taxon>Streptophyta</taxon>
        <taxon>Embryophyta</taxon>
        <taxon>Tracheophyta</taxon>
        <taxon>Spermatophyta</taxon>
        <taxon>Magnoliopsida</taxon>
        <taxon>eudicotyledons</taxon>
        <taxon>Gunneridae</taxon>
        <taxon>Pentapetalae</taxon>
        <taxon>asterids</taxon>
        <taxon>campanulids</taxon>
        <taxon>Apiales</taxon>
        <taxon>Apiaceae</taxon>
        <taxon>Apioideae</taxon>
        <taxon>apioid superclade</taxon>
        <taxon>Tordylieae</taxon>
        <taxon>Tordyliinae</taxon>
        <taxon>Heracleum</taxon>
    </lineage>
</organism>
<proteinExistence type="predicted"/>
<sequence length="137" mass="15783">MLYLHYDSPHIHYAISLNYGSSFTVHVENGMKYVVLQERADKTLFVLNFAVQSIGNLASITCISPISVNKGFSYELFACKGNNSIKLESLTECMPRWSEHIPCGEFLLVPSDFLDNHSLHVRIWRFDSFDFKKCLER</sequence>
<protein>
    <submittedName>
        <fullName evidence="1">Uncharacterized protein</fullName>
    </submittedName>
</protein>
<keyword evidence="2" id="KW-1185">Reference proteome</keyword>
<dbReference type="EMBL" id="JAUIZM010000009">
    <property type="protein sequence ID" value="KAK1364808.1"/>
    <property type="molecule type" value="Genomic_DNA"/>
</dbReference>
<evidence type="ECO:0000313" key="1">
    <source>
        <dbReference type="EMBL" id="KAK1364808.1"/>
    </source>
</evidence>
<dbReference type="InterPro" id="IPR044286">
    <property type="entry name" value="SINL_plant"/>
</dbReference>